<evidence type="ECO:0000256" key="4">
    <source>
        <dbReference type="ARBA" id="ARBA00022723"/>
    </source>
</evidence>
<feature type="transmembrane region" description="Helical" evidence="14">
    <location>
        <begin position="99"/>
        <end position="128"/>
    </location>
</feature>
<feature type="active site" description="Proton donor" evidence="11">
    <location>
        <position position="359"/>
    </location>
</feature>
<dbReference type="InterPro" id="IPR001915">
    <property type="entry name" value="Peptidase_M48"/>
</dbReference>
<evidence type="ECO:0000259" key="15">
    <source>
        <dbReference type="Pfam" id="PF01435"/>
    </source>
</evidence>
<keyword evidence="5 13" id="KW-0378">Hydrolase</keyword>
<dbReference type="GO" id="GO:0071586">
    <property type="term" value="P:CAAX-box protein processing"/>
    <property type="evidence" value="ECO:0007669"/>
    <property type="project" value="InterPro"/>
</dbReference>
<dbReference type="Pfam" id="PF16491">
    <property type="entry name" value="Peptidase_M48_N"/>
    <property type="match status" value="1"/>
</dbReference>
<feature type="transmembrane region" description="Helical" evidence="14">
    <location>
        <begin position="149"/>
        <end position="168"/>
    </location>
</feature>
<dbReference type="RefSeq" id="WP_124946015.1">
    <property type="nucleotide sequence ID" value="NZ_BHVT01000020.1"/>
</dbReference>
<feature type="binding site" evidence="12">
    <location>
        <position position="355"/>
    </location>
    <ligand>
        <name>Zn(2+)</name>
        <dbReference type="ChEBI" id="CHEBI:29105"/>
        <note>catalytic</note>
    </ligand>
</feature>
<keyword evidence="7 12" id="KW-0862">Zinc</keyword>
<dbReference type="OrthoDB" id="9781930at2"/>
<accession>A0A4R3YEQ2</accession>
<evidence type="ECO:0000313" key="18">
    <source>
        <dbReference type="Proteomes" id="UP000295367"/>
    </source>
</evidence>
<dbReference type="GO" id="GO:0046872">
    <property type="term" value="F:metal ion binding"/>
    <property type="evidence" value="ECO:0007669"/>
    <property type="project" value="UniProtKB-KW"/>
</dbReference>
<proteinExistence type="inferred from homology"/>
<dbReference type="InterPro" id="IPR027057">
    <property type="entry name" value="CAXX_Prtase_1"/>
</dbReference>
<evidence type="ECO:0000256" key="7">
    <source>
        <dbReference type="ARBA" id="ARBA00022833"/>
    </source>
</evidence>
<organism evidence="17 18">
    <name type="scientific">Sulfurirhabdus autotrophica</name>
    <dbReference type="NCBI Taxonomy" id="1706046"/>
    <lineage>
        <taxon>Bacteria</taxon>
        <taxon>Pseudomonadati</taxon>
        <taxon>Pseudomonadota</taxon>
        <taxon>Betaproteobacteria</taxon>
        <taxon>Nitrosomonadales</taxon>
        <taxon>Sulfuricellaceae</taxon>
        <taxon>Sulfurirhabdus</taxon>
    </lineage>
</organism>
<keyword evidence="8 14" id="KW-1133">Transmembrane helix</keyword>
<name>A0A4R3YEQ2_9PROT</name>
<gene>
    <name evidence="17" type="ORF">EDC63_10314</name>
</gene>
<feature type="transmembrane region" description="Helical" evidence="14">
    <location>
        <begin position="180"/>
        <end position="202"/>
    </location>
</feature>
<dbReference type="GO" id="GO:0004222">
    <property type="term" value="F:metalloendopeptidase activity"/>
    <property type="evidence" value="ECO:0007669"/>
    <property type="project" value="InterPro"/>
</dbReference>
<evidence type="ECO:0000256" key="9">
    <source>
        <dbReference type="ARBA" id="ARBA00023049"/>
    </source>
</evidence>
<keyword evidence="2 13" id="KW-0645">Protease</keyword>
<comment type="subcellular location">
    <subcellularLocation>
        <location evidence="1">Endoplasmic reticulum membrane</location>
        <topology evidence="1">Multi-pass membrane protein</topology>
    </subcellularLocation>
</comment>
<evidence type="ECO:0000256" key="1">
    <source>
        <dbReference type="ARBA" id="ARBA00004477"/>
    </source>
</evidence>
<feature type="binding site" evidence="12">
    <location>
        <position position="281"/>
    </location>
    <ligand>
        <name>Zn(2+)</name>
        <dbReference type="ChEBI" id="CHEBI:29105"/>
        <note>catalytic</note>
    </ligand>
</feature>
<dbReference type="EMBL" id="SMCO01000003">
    <property type="protein sequence ID" value="TCV88943.1"/>
    <property type="molecule type" value="Genomic_DNA"/>
</dbReference>
<dbReference type="PANTHER" id="PTHR10120">
    <property type="entry name" value="CAAX PRENYL PROTEASE 1"/>
    <property type="match status" value="1"/>
</dbReference>
<evidence type="ECO:0000256" key="11">
    <source>
        <dbReference type="PIRSR" id="PIRSR627057-1"/>
    </source>
</evidence>
<comment type="similarity">
    <text evidence="13">Belongs to the peptidase M48 family.</text>
</comment>
<evidence type="ECO:0000256" key="6">
    <source>
        <dbReference type="ARBA" id="ARBA00022824"/>
    </source>
</evidence>
<feature type="transmembrane region" description="Helical" evidence="14">
    <location>
        <begin position="321"/>
        <end position="343"/>
    </location>
</feature>
<feature type="transmembrane region" description="Helical" evidence="14">
    <location>
        <begin position="68"/>
        <end position="87"/>
    </location>
</feature>
<sequence length="416" mass="47540">MQTFTLVFLIALLLTTLTKLWLAARHVRHIQAHRDAVPQEFSEQIALDAHQKAADYSSTKTRLSFIQIMLDAVLLLAFTLGGGLQILSDFWATIFNAGIAHSMALIISPILIISILEFPLNVYFTFVVEARFGFNKMTPALFIVDMFKQLLLASLFGLPFLAGVLWLMDKMGEKWWLYVWFAWMGFNLLVLAIYPTFIAPFFNKFTPMEDMQLKTRIEQFLTKCGFKAEGLFVMDGSKRSSHGNAYFTGFGKSKRIVFFDTLLTHLTHNEIEAVLAHELGHFKRRHIIKRIVWTFILSLGFLWLLGWLMDKTWFYQGLGVTTQSTGMALILFFMIIPAFTFLFQPLSSFYSRKHEFEADQYAAQNANANDMVQALVKLYKDNASTLTPDPLHSVFYDSHPPAATRIARLLNAGHNT</sequence>
<evidence type="ECO:0000256" key="8">
    <source>
        <dbReference type="ARBA" id="ARBA00022989"/>
    </source>
</evidence>
<protein>
    <submittedName>
        <fullName evidence="17">STE24 endopeptidase</fullName>
    </submittedName>
</protein>
<keyword evidence="10 14" id="KW-0472">Membrane</keyword>
<feature type="domain" description="CAAX prenyl protease 1 N-terminal" evidence="16">
    <location>
        <begin position="27"/>
        <end position="204"/>
    </location>
</feature>
<comment type="cofactor">
    <cofactor evidence="12 13">
        <name>Zn(2+)</name>
        <dbReference type="ChEBI" id="CHEBI:29105"/>
    </cofactor>
    <text evidence="12 13">Binds 1 zinc ion per subunit.</text>
</comment>
<feature type="transmembrane region" description="Helical" evidence="14">
    <location>
        <begin position="6"/>
        <end position="24"/>
    </location>
</feature>
<dbReference type="Pfam" id="PF01435">
    <property type="entry name" value="Peptidase_M48"/>
    <property type="match status" value="1"/>
</dbReference>
<evidence type="ECO:0000256" key="3">
    <source>
        <dbReference type="ARBA" id="ARBA00022692"/>
    </source>
</evidence>
<feature type="active site" evidence="11">
    <location>
        <position position="278"/>
    </location>
</feature>
<keyword evidence="4 12" id="KW-0479">Metal-binding</keyword>
<dbReference type="InterPro" id="IPR032456">
    <property type="entry name" value="Peptidase_M48_N"/>
</dbReference>
<comment type="caution">
    <text evidence="17">The sequence shown here is derived from an EMBL/GenBank/DDBJ whole genome shotgun (WGS) entry which is preliminary data.</text>
</comment>
<feature type="transmembrane region" description="Helical" evidence="14">
    <location>
        <begin position="291"/>
        <end position="309"/>
    </location>
</feature>
<reference evidence="17 18" key="1">
    <citation type="submission" date="2019-03" db="EMBL/GenBank/DDBJ databases">
        <title>Genomic Encyclopedia of Type Strains, Phase IV (KMG-IV): sequencing the most valuable type-strain genomes for metagenomic binning, comparative biology and taxonomic classification.</title>
        <authorList>
            <person name="Goeker M."/>
        </authorList>
    </citation>
    <scope>NUCLEOTIDE SEQUENCE [LARGE SCALE GENOMIC DNA]</scope>
    <source>
        <strain evidence="17 18">DSM 100309</strain>
    </source>
</reference>
<keyword evidence="6" id="KW-0256">Endoplasmic reticulum</keyword>
<feature type="binding site" evidence="12">
    <location>
        <position position="277"/>
    </location>
    <ligand>
        <name>Zn(2+)</name>
        <dbReference type="ChEBI" id="CHEBI:29105"/>
        <note>catalytic</note>
    </ligand>
</feature>
<evidence type="ECO:0000256" key="14">
    <source>
        <dbReference type="SAM" id="Phobius"/>
    </source>
</evidence>
<evidence type="ECO:0000259" key="16">
    <source>
        <dbReference type="Pfam" id="PF16491"/>
    </source>
</evidence>
<dbReference type="CDD" id="cd07343">
    <property type="entry name" value="M48A_Zmpste24p_like"/>
    <property type="match status" value="1"/>
</dbReference>
<keyword evidence="18" id="KW-1185">Reference proteome</keyword>
<dbReference type="Gene3D" id="3.30.2010.10">
    <property type="entry name" value="Metalloproteases ('zincins'), catalytic domain"/>
    <property type="match status" value="1"/>
</dbReference>
<evidence type="ECO:0000256" key="12">
    <source>
        <dbReference type="PIRSR" id="PIRSR627057-2"/>
    </source>
</evidence>
<evidence type="ECO:0000256" key="2">
    <source>
        <dbReference type="ARBA" id="ARBA00022670"/>
    </source>
</evidence>
<dbReference type="Proteomes" id="UP000295367">
    <property type="component" value="Unassembled WGS sequence"/>
</dbReference>
<feature type="domain" description="Peptidase M48" evidence="15">
    <location>
        <begin position="209"/>
        <end position="410"/>
    </location>
</feature>
<evidence type="ECO:0000256" key="5">
    <source>
        <dbReference type="ARBA" id="ARBA00022801"/>
    </source>
</evidence>
<evidence type="ECO:0000313" key="17">
    <source>
        <dbReference type="EMBL" id="TCV88943.1"/>
    </source>
</evidence>
<evidence type="ECO:0000256" key="13">
    <source>
        <dbReference type="RuleBase" id="RU003983"/>
    </source>
</evidence>
<evidence type="ECO:0000256" key="10">
    <source>
        <dbReference type="ARBA" id="ARBA00023136"/>
    </source>
</evidence>
<keyword evidence="3 14" id="KW-0812">Transmembrane</keyword>
<dbReference type="FunFam" id="3.30.2010.10:FF:000002">
    <property type="entry name" value="CAAX prenyl protease"/>
    <property type="match status" value="1"/>
</dbReference>
<dbReference type="AlphaFoldDB" id="A0A4R3YEQ2"/>
<keyword evidence="9 13" id="KW-0482">Metalloprotease</keyword>